<accession>A0AAE0N022</accession>
<reference evidence="2" key="1">
    <citation type="journal article" date="2023" name="Mol. Phylogenet. Evol.">
        <title>Genome-scale phylogeny and comparative genomics of the fungal order Sordariales.</title>
        <authorList>
            <person name="Hensen N."/>
            <person name="Bonometti L."/>
            <person name="Westerberg I."/>
            <person name="Brannstrom I.O."/>
            <person name="Guillou S."/>
            <person name="Cros-Aarteil S."/>
            <person name="Calhoun S."/>
            <person name="Haridas S."/>
            <person name="Kuo A."/>
            <person name="Mondo S."/>
            <person name="Pangilinan J."/>
            <person name="Riley R."/>
            <person name="LaButti K."/>
            <person name="Andreopoulos B."/>
            <person name="Lipzen A."/>
            <person name="Chen C."/>
            <person name="Yan M."/>
            <person name="Daum C."/>
            <person name="Ng V."/>
            <person name="Clum A."/>
            <person name="Steindorff A."/>
            <person name="Ohm R.A."/>
            <person name="Martin F."/>
            <person name="Silar P."/>
            <person name="Natvig D.O."/>
            <person name="Lalanne C."/>
            <person name="Gautier V."/>
            <person name="Ament-Velasquez S.L."/>
            <person name="Kruys A."/>
            <person name="Hutchinson M.I."/>
            <person name="Powell A.J."/>
            <person name="Barry K."/>
            <person name="Miller A.N."/>
            <person name="Grigoriev I.V."/>
            <person name="Debuchy R."/>
            <person name="Gladieux P."/>
            <person name="Hiltunen Thoren M."/>
            <person name="Johannesson H."/>
        </authorList>
    </citation>
    <scope>NUCLEOTIDE SEQUENCE</scope>
    <source>
        <strain evidence="2">CBS 958.72</strain>
    </source>
</reference>
<dbReference type="Proteomes" id="UP001287356">
    <property type="component" value="Unassembled WGS sequence"/>
</dbReference>
<dbReference type="PANTHER" id="PTHR42047:SF1">
    <property type="entry name" value="PROTEIN, PUTATIVE (AFU_ORTHOLOGUE AFUA_6G03560)-RELATED"/>
    <property type="match status" value="1"/>
</dbReference>
<feature type="chain" id="PRO_5042261814" description="IgE-binding protein" evidence="1">
    <location>
        <begin position="20"/>
        <end position="196"/>
    </location>
</feature>
<evidence type="ECO:0000313" key="3">
    <source>
        <dbReference type="Proteomes" id="UP001287356"/>
    </source>
</evidence>
<dbReference type="PANTHER" id="PTHR42047">
    <property type="entry name" value="PROTEIN, PUTATIVE (AFU_ORTHOLOGUE AFUA_6G03560)-RELATED"/>
    <property type="match status" value="1"/>
</dbReference>
<keyword evidence="3" id="KW-1185">Reference proteome</keyword>
<evidence type="ECO:0000256" key="1">
    <source>
        <dbReference type="SAM" id="SignalP"/>
    </source>
</evidence>
<sequence length="196" mass="20220">MKSLITTSLALLLFPLASAGYPPPPGPWTLGAWRPPTVDSPPVWGGRAIQANGGRFWIGKPPSAYCPPDVAGLDCTAYPGASTVFSGGNDTVFLNVAVPGGQQVYIAPDGAMGYTPPHSAFKPDGSVVSGWWREISVAGGAPTIVGNGQSSMMACPAAGQDGVYQIFFGVSGAQVTSCVSFQMRTYAASGVVAWEY</sequence>
<evidence type="ECO:0000313" key="2">
    <source>
        <dbReference type="EMBL" id="KAK3361959.1"/>
    </source>
</evidence>
<dbReference type="InterPro" id="IPR052820">
    <property type="entry name" value="PhiA_domain"/>
</dbReference>
<evidence type="ECO:0008006" key="4">
    <source>
        <dbReference type="Google" id="ProtNLM"/>
    </source>
</evidence>
<comment type="caution">
    <text evidence="2">The sequence shown here is derived from an EMBL/GenBank/DDBJ whole genome shotgun (WGS) entry which is preliminary data.</text>
</comment>
<reference evidence="2" key="2">
    <citation type="submission" date="2023-06" db="EMBL/GenBank/DDBJ databases">
        <authorList>
            <consortium name="Lawrence Berkeley National Laboratory"/>
            <person name="Haridas S."/>
            <person name="Hensen N."/>
            <person name="Bonometti L."/>
            <person name="Westerberg I."/>
            <person name="Brannstrom I.O."/>
            <person name="Guillou S."/>
            <person name="Cros-Aarteil S."/>
            <person name="Calhoun S."/>
            <person name="Kuo A."/>
            <person name="Mondo S."/>
            <person name="Pangilinan J."/>
            <person name="Riley R."/>
            <person name="Labutti K."/>
            <person name="Andreopoulos B."/>
            <person name="Lipzen A."/>
            <person name="Chen C."/>
            <person name="Yanf M."/>
            <person name="Daum C."/>
            <person name="Ng V."/>
            <person name="Clum A."/>
            <person name="Steindorff A."/>
            <person name="Ohm R."/>
            <person name="Martin F."/>
            <person name="Silar P."/>
            <person name="Natvig D."/>
            <person name="Lalanne C."/>
            <person name="Gautier V."/>
            <person name="Ament-Velasquez S.L."/>
            <person name="Kruys A."/>
            <person name="Hutchinson M.I."/>
            <person name="Powell A.J."/>
            <person name="Barry K."/>
            <person name="Miller A.N."/>
            <person name="Grigoriev I.V."/>
            <person name="Debuchy R."/>
            <person name="Gladieux P."/>
            <person name="Thoren M.H."/>
            <person name="Johannesson H."/>
        </authorList>
    </citation>
    <scope>NUCLEOTIDE SEQUENCE</scope>
    <source>
        <strain evidence="2">CBS 958.72</strain>
    </source>
</reference>
<gene>
    <name evidence="2" type="ORF">B0T24DRAFT_537955</name>
</gene>
<organism evidence="2 3">
    <name type="scientific">Lasiosphaeria ovina</name>
    <dbReference type="NCBI Taxonomy" id="92902"/>
    <lineage>
        <taxon>Eukaryota</taxon>
        <taxon>Fungi</taxon>
        <taxon>Dikarya</taxon>
        <taxon>Ascomycota</taxon>
        <taxon>Pezizomycotina</taxon>
        <taxon>Sordariomycetes</taxon>
        <taxon>Sordariomycetidae</taxon>
        <taxon>Sordariales</taxon>
        <taxon>Lasiosphaeriaceae</taxon>
        <taxon>Lasiosphaeria</taxon>
    </lineage>
</organism>
<dbReference type="AlphaFoldDB" id="A0AAE0N022"/>
<name>A0AAE0N022_9PEZI</name>
<proteinExistence type="predicted"/>
<dbReference type="EMBL" id="JAULSN010000010">
    <property type="protein sequence ID" value="KAK3361959.1"/>
    <property type="molecule type" value="Genomic_DNA"/>
</dbReference>
<feature type="signal peptide" evidence="1">
    <location>
        <begin position="1"/>
        <end position="19"/>
    </location>
</feature>
<keyword evidence="1" id="KW-0732">Signal</keyword>
<protein>
    <recommendedName>
        <fullName evidence="4">IgE-binding protein</fullName>
    </recommendedName>
</protein>